<feature type="compositionally biased region" description="Basic residues" evidence="8">
    <location>
        <begin position="1166"/>
        <end position="1195"/>
    </location>
</feature>
<dbReference type="InterPro" id="IPR050185">
    <property type="entry name" value="Ub_carboxyl-term_hydrolase"/>
</dbReference>
<feature type="region of interest" description="Disordered" evidence="8">
    <location>
        <begin position="231"/>
        <end position="263"/>
    </location>
</feature>
<keyword evidence="12" id="KW-1185">Reference proteome</keyword>
<feature type="region of interest" description="Disordered" evidence="8">
    <location>
        <begin position="1522"/>
        <end position="1603"/>
    </location>
</feature>
<feature type="region of interest" description="Disordered" evidence="8">
    <location>
        <begin position="101"/>
        <end position="121"/>
    </location>
</feature>
<feature type="region of interest" description="Disordered" evidence="8">
    <location>
        <begin position="565"/>
        <end position="607"/>
    </location>
</feature>
<feature type="compositionally biased region" description="Polar residues" evidence="8">
    <location>
        <begin position="1111"/>
        <end position="1121"/>
    </location>
</feature>
<evidence type="ECO:0000256" key="6">
    <source>
        <dbReference type="ARBA" id="ARBA00022801"/>
    </source>
</evidence>
<evidence type="ECO:0000256" key="5">
    <source>
        <dbReference type="ARBA" id="ARBA00022786"/>
    </source>
</evidence>
<dbReference type="PROSITE" id="PS00973">
    <property type="entry name" value="USP_2"/>
    <property type="match status" value="1"/>
</dbReference>
<dbReference type="PANTHER" id="PTHR21646:SF24">
    <property type="entry name" value="UBIQUITIN CARBOXYL-TERMINAL HYDROLASE"/>
    <property type="match status" value="1"/>
</dbReference>
<dbReference type="Gene3D" id="3.90.70.10">
    <property type="entry name" value="Cysteine proteinases"/>
    <property type="match status" value="2"/>
</dbReference>
<feature type="domain" description="USP" evidence="9">
    <location>
        <begin position="615"/>
        <end position="1426"/>
    </location>
</feature>
<dbReference type="Pfam" id="PF00443">
    <property type="entry name" value="UCH"/>
    <property type="match status" value="1"/>
</dbReference>
<dbReference type="SUPFAM" id="SSF143791">
    <property type="entry name" value="DUSP-like"/>
    <property type="match status" value="1"/>
</dbReference>
<evidence type="ECO:0000256" key="3">
    <source>
        <dbReference type="ARBA" id="ARBA00012759"/>
    </source>
</evidence>
<feature type="region of interest" description="Disordered" evidence="8">
    <location>
        <begin position="162"/>
        <end position="219"/>
    </location>
</feature>
<evidence type="ECO:0000259" key="9">
    <source>
        <dbReference type="PROSITE" id="PS50235"/>
    </source>
</evidence>
<dbReference type="EC" id="3.4.19.12" evidence="3"/>
<accession>A0A084APB7</accession>
<feature type="region of interest" description="Disordered" evidence="8">
    <location>
        <begin position="1091"/>
        <end position="1207"/>
    </location>
</feature>
<protein>
    <recommendedName>
        <fullName evidence="3">ubiquitinyl hydrolase 1</fullName>
        <ecNumber evidence="3">3.4.19.12</ecNumber>
    </recommendedName>
</protein>
<dbReference type="InterPro" id="IPR038765">
    <property type="entry name" value="Papain-like_cys_pep_sf"/>
</dbReference>
<comment type="catalytic activity">
    <reaction evidence="1">
        <text>Thiol-dependent hydrolysis of ester, thioester, amide, peptide and isopeptide bonds formed by the C-terminal Gly of ubiquitin (a 76-residue protein attached to proteins as an intracellular targeting signal).</text>
        <dbReference type="EC" id="3.4.19.12"/>
    </reaction>
</comment>
<evidence type="ECO:0000256" key="8">
    <source>
        <dbReference type="SAM" id="MobiDB-lite"/>
    </source>
</evidence>
<dbReference type="GO" id="GO:0006508">
    <property type="term" value="P:proteolysis"/>
    <property type="evidence" value="ECO:0007669"/>
    <property type="project" value="UniProtKB-KW"/>
</dbReference>
<dbReference type="PROSITE" id="PS00972">
    <property type="entry name" value="USP_1"/>
    <property type="match status" value="1"/>
</dbReference>
<reference evidence="11 12" key="1">
    <citation type="journal article" date="2014" name="BMC Genomics">
        <title>Comparative genome sequencing reveals chemotype-specific gene clusters in the toxigenic black mold Stachybotrys.</title>
        <authorList>
            <person name="Semeiks J."/>
            <person name="Borek D."/>
            <person name="Otwinowski Z."/>
            <person name="Grishin N.V."/>
        </authorList>
    </citation>
    <scope>NUCLEOTIDE SEQUENCE [LARGE SCALE GENOMIC DNA]</scope>
    <source>
        <strain evidence="12">CBS 109288 / IBT 7711</strain>
    </source>
</reference>
<feature type="region of interest" description="Disordered" evidence="8">
    <location>
        <begin position="1446"/>
        <end position="1489"/>
    </location>
</feature>
<feature type="compositionally biased region" description="Polar residues" evidence="8">
    <location>
        <begin position="1530"/>
        <end position="1540"/>
    </location>
</feature>
<dbReference type="Pfam" id="PF06337">
    <property type="entry name" value="DUSP"/>
    <property type="match status" value="1"/>
</dbReference>
<dbReference type="InterPro" id="IPR001394">
    <property type="entry name" value="Peptidase_C19_UCH"/>
</dbReference>
<dbReference type="EMBL" id="KL648629">
    <property type="protein sequence ID" value="KEY67146.1"/>
    <property type="molecule type" value="Genomic_DNA"/>
</dbReference>
<evidence type="ECO:0000256" key="1">
    <source>
        <dbReference type="ARBA" id="ARBA00000707"/>
    </source>
</evidence>
<evidence type="ECO:0000256" key="7">
    <source>
        <dbReference type="ARBA" id="ARBA00022807"/>
    </source>
</evidence>
<dbReference type="Gene3D" id="3.30.2230.10">
    <property type="entry name" value="DUSP-like"/>
    <property type="match status" value="1"/>
</dbReference>
<evidence type="ECO:0000313" key="11">
    <source>
        <dbReference type="EMBL" id="KEY67146.1"/>
    </source>
</evidence>
<gene>
    <name evidence="11" type="ORF">S7711_03007</name>
</gene>
<organism evidence="11 12">
    <name type="scientific">Stachybotrys chartarum (strain CBS 109288 / IBT 7711)</name>
    <name type="common">Toxic black mold</name>
    <name type="synonym">Stilbospora chartarum</name>
    <dbReference type="NCBI Taxonomy" id="1280523"/>
    <lineage>
        <taxon>Eukaryota</taxon>
        <taxon>Fungi</taxon>
        <taxon>Dikarya</taxon>
        <taxon>Ascomycota</taxon>
        <taxon>Pezizomycotina</taxon>
        <taxon>Sordariomycetes</taxon>
        <taxon>Hypocreomycetidae</taxon>
        <taxon>Hypocreales</taxon>
        <taxon>Stachybotryaceae</taxon>
        <taxon>Stachybotrys</taxon>
    </lineage>
</organism>
<dbReference type="GO" id="GO:0016579">
    <property type="term" value="P:protein deubiquitination"/>
    <property type="evidence" value="ECO:0007669"/>
    <property type="project" value="InterPro"/>
</dbReference>
<comment type="similarity">
    <text evidence="2">Belongs to the peptidase C19 family.</text>
</comment>
<dbReference type="Proteomes" id="UP000028045">
    <property type="component" value="Unassembled WGS sequence"/>
</dbReference>
<feature type="compositionally biased region" description="Polar residues" evidence="8">
    <location>
        <begin position="232"/>
        <end position="263"/>
    </location>
</feature>
<proteinExistence type="inferred from homology"/>
<dbReference type="PANTHER" id="PTHR21646">
    <property type="entry name" value="UBIQUITIN CARBOXYL-TERMINAL HYDROLASE"/>
    <property type="match status" value="1"/>
</dbReference>
<dbReference type="InterPro" id="IPR006615">
    <property type="entry name" value="Pept_C19_DUSP"/>
</dbReference>
<keyword evidence="7" id="KW-0788">Thiol protease</keyword>
<evidence type="ECO:0000259" key="10">
    <source>
        <dbReference type="PROSITE" id="PS51283"/>
    </source>
</evidence>
<dbReference type="PROSITE" id="PS51283">
    <property type="entry name" value="DUSP"/>
    <property type="match status" value="1"/>
</dbReference>
<evidence type="ECO:0000313" key="12">
    <source>
        <dbReference type="Proteomes" id="UP000028045"/>
    </source>
</evidence>
<dbReference type="InterPro" id="IPR028889">
    <property type="entry name" value="USP"/>
</dbReference>
<feature type="compositionally biased region" description="Polar residues" evidence="8">
    <location>
        <begin position="1149"/>
        <end position="1161"/>
    </location>
</feature>
<feature type="non-terminal residue" evidence="11">
    <location>
        <position position="1"/>
    </location>
</feature>
<keyword evidence="6" id="KW-0378">Hydrolase</keyword>
<feature type="domain" description="DUSP" evidence="10">
    <location>
        <begin position="266"/>
        <end position="385"/>
    </location>
</feature>
<dbReference type="CDD" id="cd02674">
    <property type="entry name" value="Peptidase_C19R"/>
    <property type="match status" value="1"/>
</dbReference>
<dbReference type="GO" id="GO:0004843">
    <property type="term" value="F:cysteine-type deubiquitinase activity"/>
    <property type="evidence" value="ECO:0007669"/>
    <property type="project" value="UniProtKB-EC"/>
</dbReference>
<dbReference type="OrthoDB" id="952271at2759"/>
<keyword evidence="4" id="KW-0645">Protease</keyword>
<keyword evidence="5" id="KW-0833">Ubl conjugation pathway</keyword>
<dbReference type="SUPFAM" id="SSF54001">
    <property type="entry name" value="Cysteine proteinases"/>
    <property type="match status" value="1"/>
</dbReference>
<dbReference type="HOGENOM" id="CLU_001060_9_1_1"/>
<dbReference type="InterPro" id="IPR035927">
    <property type="entry name" value="DUSP-like_sf"/>
</dbReference>
<dbReference type="PROSITE" id="PS50235">
    <property type="entry name" value="USP_3"/>
    <property type="match status" value="1"/>
</dbReference>
<feature type="compositionally biased region" description="Low complexity" evidence="8">
    <location>
        <begin position="1455"/>
        <end position="1478"/>
    </location>
</feature>
<evidence type="ECO:0000256" key="2">
    <source>
        <dbReference type="ARBA" id="ARBA00009085"/>
    </source>
</evidence>
<sequence>FASLRAAPPSFRNLATHTPRTLYTPFLRPFELPRRLTFTTSSSKKRKLSRPLSEDDPSSGSSPNSDTVLPSSETDDDNNNNNNNPALSFSAASFTYGSERAASSLPPRLQNQPADSAASSPCASAYAELSLDTDGGADETGSVLNQARSQSPLTISRRAIMGGHADLPQRSSSPLKRRASSMDPEADVNKGLDGAMDTSQEQSNDPDHASPSVPLPRDMSVDAIDLPEAPATTASENRESLLSVSTGPHASPEESATANHQSAAAPSLLVQVKTIKTLLEAFAETPPKEGDKAYLVSRSWVDKALSLHTDPQKTKTELPEEPLGPVDNSDIIEEAIAQPNGEIFVRLTPGSGMDSFELFPEDAWKLVVEWHGLKEAQHPIVRYAVNAADDETGSNILYEFHPPVFRVHRVWSEMSPLPIEQTIKANKPPPLALARSRNYRFYDFVKEIKQSIGVPLDRKVRLWTIDRQLPVGGNAETRSALTPPDSPGRAGDELNPQDSWSTLLIDVISFAQVREHRTLRQDRDHTVNPNYNGRSTLQQNAFIDDATIVVEEAIDNEWVSTYVNRSRSPKNGTLRAGPALPLSKSDSGRASPALSGPITRGRAQQKRSIRTVGSVGFSNLGNTCYMNSAVQCVRSVEELTKYFLTDTYKAEINKGNKLGHGGRIAVAYGSLLREIYEAGKGSVAPRNFKHTVGSCRATFQGWAQHDSHEFLAFLLDALQEDLNRIEKKPYIEKPDSTDDMINDPQAIREMADKVWDITRQRDDSVIADLFTGMYKSTLKCPDCGKISITFDPFNNLTLQLPVEDMWSASIKFFPLNDTPVLIEVEMPKHRTIEALKQILSAKTGVPVDRLMGGEEFKDRFFKLYEDKQDASEEIQNNDVPTMHELEAAPTNLPNKSPKKKIRSMLDITTPPEGEWDDPRYERMLVPVIHRRPQGYSRSDGSAPPHFIVLTKEEARDQDSIRRKILEKVATFSTWYRLTENDDADAADGDMVMTTASDADSSVGSKVAAASVEGEDDIVDVTMKDSIQATVSNSASAGDDSQILRPFNSSRPRFISKGTFLKPELQNLFDIAYFTEDKDTVPSGWTRTENTILPRLSDRIPEPSIEEDEASQESWNGTASGNDDSSADDDPKAEPSLTRMVEESSDEDAQSSIRTNPRSMQNFGPGGRKKFKNHKTYGKKGNKRRDKQMRNNKHAQRMPAVKPQPMPPAVADGGPLVRLGEGLVVEWHEEAWNMVFGGGIGDPKSIQGAPTCANLEVLADPSLKLSQRRRKTRRSQGLTLEECLDEFERAEVLSEQDMWYCPRCKEHRQASKKLTLWKTPDILVVHLKRFSNSGWRREKLDVMVDFPVESLDLTTRVIQKEDGKGEIYDLIGVDNHFGGLSGGHYTAYAKNFADGEWYEYDDSHVRPVRPPSKTVTSAAYLLFYRRRSEGPLGGPRFAEIFQKYNNSDEDDEAGSGDDQQLNGGSSLNGSLSAGAGAAAVHHHTDHGLVSTRTTALADDEDDEGLPPYDGLSHIHHSIEDEGVEMADRHQGPQSLGMTQGWNFDGLEDSGAEGGYASNDAQLDSSADERDPDAGFFDQDADMTVDGTPQDLQPAGPPPAPDGNAQIALADIQNAAWERKGVLSVPAVIGSDGDSDEVAEIHLEGGGKGRSG</sequence>
<feature type="region of interest" description="Disordered" evidence="8">
    <location>
        <begin position="38"/>
        <end position="89"/>
    </location>
</feature>
<name>A0A084APB7_STACB</name>
<dbReference type="InterPro" id="IPR018200">
    <property type="entry name" value="USP_CS"/>
</dbReference>
<feature type="region of interest" description="Disordered" evidence="8">
    <location>
        <begin position="474"/>
        <end position="496"/>
    </location>
</feature>
<evidence type="ECO:0000256" key="4">
    <source>
        <dbReference type="ARBA" id="ARBA00022670"/>
    </source>
</evidence>